<evidence type="ECO:0000313" key="3">
    <source>
        <dbReference type="EMBL" id="CAK7930451.1"/>
    </source>
</evidence>
<dbReference type="EMBL" id="CAKLBY020000167">
    <property type="protein sequence ID" value="CAK7930451.1"/>
    <property type="molecule type" value="Genomic_DNA"/>
</dbReference>
<evidence type="ECO:0000256" key="1">
    <source>
        <dbReference type="SAM" id="MobiDB-lite"/>
    </source>
</evidence>
<comment type="caution">
    <text evidence="3">The sequence shown here is derived from an EMBL/GenBank/DDBJ whole genome shotgun (WGS) entry which is preliminary data.</text>
</comment>
<dbReference type="InterPro" id="IPR023780">
    <property type="entry name" value="Chromo_domain"/>
</dbReference>
<feature type="region of interest" description="Disordered" evidence="1">
    <location>
        <begin position="66"/>
        <end position="86"/>
    </location>
</feature>
<feature type="region of interest" description="Disordered" evidence="1">
    <location>
        <begin position="1"/>
        <end position="48"/>
    </location>
</feature>
<sequence>MFNVNRLKPYHQYAASSDEERPCAQASHRGPCTPDGGHQQGSEEQLSQFETDQYPHELPLARHAEMSKLSRSQAERKKTQLDAPRQCPLVEDACPAHARGHRVTLALRDQGSSRRHTLPHDSLESVFPPPPPPLEGSRGGQSYLIERLLNNRDVNGRRTSYLVRWRGYPPSWDTWEPAFN</sequence>
<dbReference type="Proteomes" id="UP001162060">
    <property type="component" value="Unassembled WGS sequence"/>
</dbReference>
<dbReference type="InterPro" id="IPR016197">
    <property type="entry name" value="Chromo-like_dom_sf"/>
</dbReference>
<dbReference type="Pfam" id="PF00385">
    <property type="entry name" value="Chromo"/>
    <property type="match status" value="1"/>
</dbReference>
<dbReference type="CDD" id="cd00024">
    <property type="entry name" value="CD_CSD"/>
    <property type="match status" value="1"/>
</dbReference>
<evidence type="ECO:0000313" key="4">
    <source>
        <dbReference type="Proteomes" id="UP001162060"/>
    </source>
</evidence>
<feature type="region of interest" description="Disordered" evidence="1">
    <location>
        <begin position="108"/>
        <end position="137"/>
    </location>
</feature>
<gene>
    <name evidence="3" type="ORF">PM001_LOCUS15601</name>
</gene>
<dbReference type="PROSITE" id="PS50013">
    <property type="entry name" value="CHROMO_2"/>
    <property type="match status" value="1"/>
</dbReference>
<dbReference type="SUPFAM" id="SSF54160">
    <property type="entry name" value="Chromo domain-like"/>
    <property type="match status" value="1"/>
</dbReference>
<organism evidence="3 4">
    <name type="scientific">Peronospora matthiolae</name>
    <dbReference type="NCBI Taxonomy" id="2874970"/>
    <lineage>
        <taxon>Eukaryota</taxon>
        <taxon>Sar</taxon>
        <taxon>Stramenopiles</taxon>
        <taxon>Oomycota</taxon>
        <taxon>Peronosporomycetes</taxon>
        <taxon>Peronosporales</taxon>
        <taxon>Peronosporaceae</taxon>
        <taxon>Peronospora</taxon>
    </lineage>
</organism>
<dbReference type="Gene3D" id="2.40.50.40">
    <property type="match status" value="1"/>
</dbReference>
<accession>A0AAV1U737</accession>
<reference evidence="3" key="1">
    <citation type="submission" date="2024-01" db="EMBL/GenBank/DDBJ databases">
        <authorList>
            <person name="Webb A."/>
        </authorList>
    </citation>
    <scope>NUCLEOTIDE SEQUENCE</scope>
    <source>
        <strain evidence="3">Pm1</strain>
    </source>
</reference>
<dbReference type="InterPro" id="IPR000953">
    <property type="entry name" value="Chromo/chromo_shadow_dom"/>
</dbReference>
<feature type="domain" description="Chromo" evidence="2">
    <location>
        <begin position="143"/>
        <end position="180"/>
    </location>
</feature>
<name>A0AAV1U737_9STRA</name>
<dbReference type="AlphaFoldDB" id="A0AAV1U737"/>
<evidence type="ECO:0000259" key="2">
    <source>
        <dbReference type="PROSITE" id="PS50013"/>
    </source>
</evidence>
<protein>
    <recommendedName>
        <fullName evidence="2">Chromo domain-containing protein</fullName>
    </recommendedName>
</protein>
<proteinExistence type="predicted"/>
<feature type="compositionally biased region" description="Basic and acidic residues" evidence="1">
    <location>
        <begin position="66"/>
        <end position="80"/>
    </location>
</feature>